<gene>
    <name evidence="2" type="ORF">FOL47_001879</name>
</gene>
<reference evidence="2 3" key="1">
    <citation type="submission" date="2020-04" db="EMBL/GenBank/DDBJ databases">
        <title>Perkinsus chesapeaki whole genome sequence.</title>
        <authorList>
            <person name="Bogema D.R."/>
        </authorList>
    </citation>
    <scope>NUCLEOTIDE SEQUENCE [LARGE SCALE GENOMIC DNA]</scope>
    <source>
        <strain evidence="2">ATCC PRA-425</strain>
    </source>
</reference>
<organism evidence="2 3">
    <name type="scientific">Perkinsus chesapeaki</name>
    <name type="common">Clam parasite</name>
    <name type="synonym">Perkinsus andrewsi</name>
    <dbReference type="NCBI Taxonomy" id="330153"/>
    <lineage>
        <taxon>Eukaryota</taxon>
        <taxon>Sar</taxon>
        <taxon>Alveolata</taxon>
        <taxon>Perkinsozoa</taxon>
        <taxon>Perkinsea</taxon>
        <taxon>Perkinsida</taxon>
        <taxon>Perkinsidae</taxon>
        <taxon>Perkinsus</taxon>
    </lineage>
</organism>
<evidence type="ECO:0000313" key="2">
    <source>
        <dbReference type="EMBL" id="KAF4670730.1"/>
    </source>
</evidence>
<name>A0A7J6MHQ5_PERCH</name>
<dbReference type="Proteomes" id="UP000591131">
    <property type="component" value="Unassembled WGS sequence"/>
</dbReference>
<proteinExistence type="predicted"/>
<comment type="caution">
    <text evidence="2">The sequence shown here is derived from an EMBL/GenBank/DDBJ whole genome shotgun (WGS) entry which is preliminary data.</text>
</comment>
<evidence type="ECO:0000313" key="3">
    <source>
        <dbReference type="Proteomes" id="UP000591131"/>
    </source>
</evidence>
<dbReference type="EMBL" id="JAAPAO010000147">
    <property type="protein sequence ID" value="KAF4670730.1"/>
    <property type="molecule type" value="Genomic_DNA"/>
</dbReference>
<keyword evidence="3" id="KW-1185">Reference proteome</keyword>
<sequence length="329" mass="37891">MKLRFYMFDWDDNILFMPTKVHVEIDGEPKDITTQEFAKLRGSPGLKPRNGSWEETFADMHDEHDLFYRDAVEAIEKGQFGPSYNSFKECLAHARLFAIITARGHPSAVLRRSILRLIPVILDEDEIKKMYKHLEWYGRLHGSKPMSLEKYISLCEFATVSSNEFRDLYGNLPSEDAKQIAMRKFIDSSVERIQRIISRNEALDSGEELSEADDPLRCPRTQRSDSVASEARHLRMLRRKGSKIMCNMSYADLTFGMSDDDHHNVQAISDFLANDMTMAHKHAKFYVYDTGNTAKVKKFMYVQDDGVVRKMSEEESEISEPGSSSDEDD</sequence>
<feature type="compositionally biased region" description="Low complexity" evidence="1">
    <location>
        <begin position="319"/>
        <end position="329"/>
    </location>
</feature>
<feature type="region of interest" description="Disordered" evidence="1">
    <location>
        <begin position="204"/>
        <end position="225"/>
    </location>
</feature>
<protein>
    <submittedName>
        <fullName evidence="2">Uncharacterized protein</fullName>
    </submittedName>
</protein>
<feature type="compositionally biased region" description="Acidic residues" evidence="1">
    <location>
        <begin position="204"/>
        <end position="213"/>
    </location>
</feature>
<accession>A0A7J6MHQ5</accession>
<feature type="region of interest" description="Disordered" evidence="1">
    <location>
        <begin position="310"/>
        <end position="329"/>
    </location>
</feature>
<dbReference type="OrthoDB" id="432516at2759"/>
<evidence type="ECO:0000256" key="1">
    <source>
        <dbReference type="SAM" id="MobiDB-lite"/>
    </source>
</evidence>
<dbReference type="AlphaFoldDB" id="A0A7J6MHQ5"/>